<feature type="compositionally biased region" description="Polar residues" evidence="1">
    <location>
        <begin position="146"/>
        <end position="162"/>
    </location>
</feature>
<protein>
    <submittedName>
        <fullName evidence="2">Uncharacterized protein</fullName>
    </submittedName>
</protein>
<accession>X6MN08</accession>
<dbReference type="EMBL" id="ASPP01019511">
    <property type="protein sequence ID" value="ETO15051.1"/>
    <property type="molecule type" value="Genomic_DNA"/>
</dbReference>
<dbReference type="AlphaFoldDB" id="X6MN08"/>
<feature type="compositionally biased region" description="Basic and acidic residues" evidence="1">
    <location>
        <begin position="76"/>
        <end position="121"/>
    </location>
</feature>
<evidence type="ECO:0000256" key="1">
    <source>
        <dbReference type="SAM" id="MobiDB-lite"/>
    </source>
</evidence>
<reference evidence="2 3" key="1">
    <citation type="journal article" date="2013" name="Curr. Biol.">
        <title>The Genome of the Foraminiferan Reticulomyxa filosa.</title>
        <authorList>
            <person name="Glockner G."/>
            <person name="Hulsmann N."/>
            <person name="Schleicher M."/>
            <person name="Noegel A.A."/>
            <person name="Eichinger L."/>
            <person name="Gallinger C."/>
            <person name="Pawlowski J."/>
            <person name="Sierra R."/>
            <person name="Euteneuer U."/>
            <person name="Pillet L."/>
            <person name="Moustafa A."/>
            <person name="Platzer M."/>
            <person name="Groth M."/>
            <person name="Szafranski K."/>
            <person name="Schliwa M."/>
        </authorList>
    </citation>
    <scope>NUCLEOTIDE SEQUENCE [LARGE SCALE GENOMIC DNA]</scope>
</reference>
<dbReference type="Proteomes" id="UP000023152">
    <property type="component" value="Unassembled WGS sequence"/>
</dbReference>
<sequence>EQANANDTAVTLNAAILAIGKDDLDDEEEEPVTTKTKKRSRNTLSLGGGIDSQNFMSQLLDMPEIKDKAPTNTPTDPRDDDKKEEPAHESEDKHKKDNDSTQDKKDIATNANGDKEDKHVTADSLDSGTGNELETETEAEIEPTSPGETGSSKSESTDVDTNGTDEERAQLIESFLELKEPQINWKMVEFFAKTSSDVRFYYFFFFFA</sequence>
<comment type="caution">
    <text evidence="2">The sequence shown here is derived from an EMBL/GenBank/DDBJ whole genome shotgun (WGS) entry which is preliminary data.</text>
</comment>
<feature type="non-terminal residue" evidence="2">
    <location>
        <position position="1"/>
    </location>
</feature>
<feature type="region of interest" description="Disordered" evidence="1">
    <location>
        <begin position="20"/>
        <end position="168"/>
    </location>
</feature>
<proteinExistence type="predicted"/>
<evidence type="ECO:0000313" key="2">
    <source>
        <dbReference type="EMBL" id="ETO15051.1"/>
    </source>
</evidence>
<name>X6MN08_RETFI</name>
<gene>
    <name evidence="2" type="ORF">RFI_22313</name>
</gene>
<organism evidence="2 3">
    <name type="scientific">Reticulomyxa filosa</name>
    <dbReference type="NCBI Taxonomy" id="46433"/>
    <lineage>
        <taxon>Eukaryota</taxon>
        <taxon>Sar</taxon>
        <taxon>Rhizaria</taxon>
        <taxon>Retaria</taxon>
        <taxon>Foraminifera</taxon>
        <taxon>Monothalamids</taxon>
        <taxon>Reticulomyxidae</taxon>
        <taxon>Reticulomyxa</taxon>
    </lineage>
</organism>
<evidence type="ECO:0000313" key="3">
    <source>
        <dbReference type="Proteomes" id="UP000023152"/>
    </source>
</evidence>
<keyword evidence="3" id="KW-1185">Reference proteome</keyword>